<comment type="caution">
    <text evidence="2">The sequence shown here is derived from an EMBL/GenBank/DDBJ whole genome shotgun (WGS) entry which is preliminary data.</text>
</comment>
<evidence type="ECO:0000256" key="1">
    <source>
        <dbReference type="SAM" id="MobiDB-lite"/>
    </source>
</evidence>
<proteinExistence type="predicted"/>
<keyword evidence="3" id="KW-1185">Reference proteome</keyword>
<dbReference type="RefSeq" id="WP_181740842.1">
    <property type="nucleotide sequence ID" value="NZ_JACEOL010000036.1"/>
</dbReference>
<feature type="compositionally biased region" description="Polar residues" evidence="1">
    <location>
        <begin position="306"/>
        <end position="325"/>
    </location>
</feature>
<dbReference type="Proteomes" id="UP000538292">
    <property type="component" value="Unassembled WGS sequence"/>
</dbReference>
<feature type="compositionally biased region" description="Basic residues" evidence="1">
    <location>
        <begin position="334"/>
        <end position="348"/>
    </location>
</feature>
<name>A0A7W2ARD3_9BACL</name>
<feature type="compositionally biased region" description="Polar residues" evidence="1">
    <location>
        <begin position="380"/>
        <end position="408"/>
    </location>
</feature>
<organism evidence="2 3">
    <name type="scientific">Thermoactinomyces mirandus</name>
    <dbReference type="NCBI Taxonomy" id="2756294"/>
    <lineage>
        <taxon>Bacteria</taxon>
        <taxon>Bacillati</taxon>
        <taxon>Bacillota</taxon>
        <taxon>Bacilli</taxon>
        <taxon>Bacillales</taxon>
        <taxon>Thermoactinomycetaceae</taxon>
        <taxon>Thermoactinomyces</taxon>
    </lineage>
</organism>
<feature type="compositionally biased region" description="Polar residues" evidence="1">
    <location>
        <begin position="200"/>
        <end position="213"/>
    </location>
</feature>
<dbReference type="EMBL" id="JACEOL010000036">
    <property type="protein sequence ID" value="MBA4602869.1"/>
    <property type="molecule type" value="Genomic_DNA"/>
</dbReference>
<feature type="compositionally biased region" description="Basic residues" evidence="1">
    <location>
        <begin position="237"/>
        <end position="248"/>
    </location>
</feature>
<gene>
    <name evidence="2" type="ORF">H2C83_11205</name>
</gene>
<feature type="compositionally biased region" description="Basic and acidic residues" evidence="1">
    <location>
        <begin position="413"/>
        <end position="423"/>
    </location>
</feature>
<sequence>MLEFESQFDCILIGTGNSGKATVEALREKGKKAYYIELKPEMIATLISQHAVQQSAETGDPSSQTETHIIRQEDGDIILSKQTLHTENLETNTYTLQVKKQAKSEQVTEQDEISFDMGSFYQESSHEQPGPNENGLEIIEAQQVEYAKPPFSFFGERTPFRKKSLRRKHKLSYQEHAEPDEEYPIYQLERIHLEDEEDSNFNPENDWNSTFSGNKIFPDEEEKETSQEPVYRERERKLRKKLSGKTKRLQVIDPDPDESPVNHKISHSSSTVDDPSQDDLLKSYPDFYPNDFEPKADYPEPEADLQNYSYHSLYEQTPENRQQNELVPLEPFSPRRRIRSSKKTRFKQRRESLVEKVTRQIKEKNRQQSGYSLFPDEPSGENNQNPLFPNGQPSMQPFSHETNNTKKNNYPLKKTEHDDPETGLKRDDIELEDAYGGYSSWEEIMTPYSQNNRKRQEIDKIEKRKIALRGLHNLINNLG</sequence>
<evidence type="ECO:0000313" key="2">
    <source>
        <dbReference type="EMBL" id="MBA4602869.1"/>
    </source>
</evidence>
<protein>
    <submittedName>
        <fullName evidence="2">Uncharacterized protein</fullName>
    </submittedName>
</protein>
<feature type="region of interest" description="Disordered" evidence="1">
    <location>
        <begin position="196"/>
        <end position="423"/>
    </location>
</feature>
<feature type="compositionally biased region" description="Basic and acidic residues" evidence="1">
    <location>
        <begin position="349"/>
        <end position="366"/>
    </location>
</feature>
<feature type="compositionally biased region" description="Basic and acidic residues" evidence="1">
    <location>
        <begin position="224"/>
        <end position="236"/>
    </location>
</feature>
<dbReference type="AlphaFoldDB" id="A0A7W2ARD3"/>
<evidence type="ECO:0000313" key="3">
    <source>
        <dbReference type="Proteomes" id="UP000538292"/>
    </source>
</evidence>
<accession>A0A7W2ARD3</accession>
<reference evidence="2 3" key="1">
    <citation type="submission" date="2020-07" db="EMBL/GenBank/DDBJ databases">
        <title>Thermoactinomyces phylogeny.</title>
        <authorList>
            <person name="Dunlap C."/>
        </authorList>
    </citation>
    <scope>NUCLEOTIDE SEQUENCE [LARGE SCALE GENOMIC DNA]</scope>
    <source>
        <strain evidence="2 3">AMNI-1</strain>
    </source>
</reference>